<feature type="compositionally biased region" description="Basic and acidic residues" evidence="1">
    <location>
        <begin position="1"/>
        <end position="31"/>
    </location>
</feature>
<proteinExistence type="predicted"/>
<evidence type="ECO:0000256" key="1">
    <source>
        <dbReference type="SAM" id="MobiDB-lite"/>
    </source>
</evidence>
<evidence type="ECO:0000313" key="2">
    <source>
        <dbReference type="EMBL" id="GAA3390435.1"/>
    </source>
</evidence>
<dbReference type="Proteomes" id="UP001501676">
    <property type="component" value="Unassembled WGS sequence"/>
</dbReference>
<accession>A0ABP6T128</accession>
<feature type="compositionally biased region" description="Low complexity" evidence="1">
    <location>
        <begin position="44"/>
        <end position="65"/>
    </location>
</feature>
<evidence type="ECO:0000313" key="3">
    <source>
        <dbReference type="Proteomes" id="UP001501676"/>
    </source>
</evidence>
<keyword evidence="3" id="KW-1185">Reference proteome</keyword>
<gene>
    <name evidence="2" type="ORF">GCM10020369_44370</name>
</gene>
<reference evidence="3" key="1">
    <citation type="journal article" date="2019" name="Int. J. Syst. Evol. Microbiol.">
        <title>The Global Catalogue of Microorganisms (GCM) 10K type strain sequencing project: providing services to taxonomists for standard genome sequencing and annotation.</title>
        <authorList>
            <consortium name="The Broad Institute Genomics Platform"/>
            <consortium name="The Broad Institute Genome Sequencing Center for Infectious Disease"/>
            <person name="Wu L."/>
            <person name="Ma J."/>
        </authorList>
    </citation>
    <scope>NUCLEOTIDE SEQUENCE [LARGE SCALE GENOMIC DNA]</scope>
    <source>
        <strain evidence="3">JCM 9458</strain>
    </source>
</reference>
<dbReference type="EMBL" id="BAAAYN010000028">
    <property type="protein sequence ID" value="GAA3390435.1"/>
    <property type="molecule type" value="Genomic_DNA"/>
</dbReference>
<comment type="caution">
    <text evidence="2">The sequence shown here is derived from an EMBL/GenBank/DDBJ whole genome shotgun (WGS) entry which is preliminary data.</text>
</comment>
<protein>
    <submittedName>
        <fullName evidence="2">Uncharacterized protein</fullName>
    </submittedName>
</protein>
<sequence>MADPDSPRDYRDSLHAQEPRAVSRRDQDRVAETLGPSPLRPRSEASYSPRSPRSPADAATPSAPSRNRALALMLTAPDVVPLTSKQHRQAVNILAAMIVDWAHRETDRPRNTTPQHP</sequence>
<feature type="region of interest" description="Disordered" evidence="1">
    <location>
        <begin position="1"/>
        <end position="65"/>
    </location>
</feature>
<name>A0ABP6T128_9ACTN</name>
<organism evidence="2 3">
    <name type="scientific">Cryptosporangium minutisporangium</name>
    <dbReference type="NCBI Taxonomy" id="113569"/>
    <lineage>
        <taxon>Bacteria</taxon>
        <taxon>Bacillati</taxon>
        <taxon>Actinomycetota</taxon>
        <taxon>Actinomycetes</taxon>
        <taxon>Cryptosporangiales</taxon>
        <taxon>Cryptosporangiaceae</taxon>
        <taxon>Cryptosporangium</taxon>
    </lineage>
</organism>